<evidence type="ECO:0000256" key="1">
    <source>
        <dbReference type="ARBA" id="ARBA00022737"/>
    </source>
</evidence>
<dbReference type="PANTHER" id="PTHR45641:SF19">
    <property type="entry name" value="NEPHROCYSTIN-3"/>
    <property type="match status" value="1"/>
</dbReference>
<comment type="caution">
    <text evidence="3">The sequence shown here is derived from an EMBL/GenBank/DDBJ whole genome shotgun (WGS) entry which is preliminary data.</text>
</comment>
<protein>
    <recommendedName>
        <fullName evidence="5">Tetratricopeptide repeat protein</fullName>
    </recommendedName>
</protein>
<sequence>MRSVIRAKNQKGKTLIELAHICGFPKTDQLEMLFETDLVPKFKSAKKLLLEHKFVEAILALDNIFSKSVAIFGEDSEPVLRVREYIGQISESQGNRDKALHLYREVHEIRKNKLGEDHLRSLSVHTHIAVLLSNQGKTEEALQIFERVYIKLKEKLEPDDMNMILFKKIFSSLLFPMKKFDEVLKINVEIQQNCAQKREDIYRIILADSLYLTAVTLTEQNKLFEALKLFVTVYETRKDVFTLHNLGTLEALWKVAEILANLGLFDESLKMFEDVLDIQKSFLPENHFDILGNKFLVGKAFFKQGMLVTALKIILSLKPKIAVLAPDSSLMKANVDILEDIKNSLSTSNLHFLIDAIQNNIREED</sequence>
<dbReference type="InterPro" id="IPR011990">
    <property type="entry name" value="TPR-like_helical_dom_sf"/>
</dbReference>
<dbReference type="Gene3D" id="1.25.40.10">
    <property type="entry name" value="Tetratricopeptide repeat domain"/>
    <property type="match status" value="2"/>
</dbReference>
<accession>A0A4Y2KEH2</accession>
<dbReference type="EMBL" id="BGPR01004454">
    <property type="protein sequence ID" value="GBM99852.1"/>
    <property type="molecule type" value="Genomic_DNA"/>
</dbReference>
<dbReference type="InterPro" id="IPR019734">
    <property type="entry name" value="TPR_rpt"/>
</dbReference>
<evidence type="ECO:0000313" key="4">
    <source>
        <dbReference type="Proteomes" id="UP000499080"/>
    </source>
</evidence>
<dbReference type="Proteomes" id="UP000499080">
    <property type="component" value="Unassembled WGS sequence"/>
</dbReference>
<reference evidence="3 4" key="1">
    <citation type="journal article" date="2019" name="Sci. Rep.">
        <title>Orb-weaving spider Araneus ventricosus genome elucidates the spidroin gene catalogue.</title>
        <authorList>
            <person name="Kono N."/>
            <person name="Nakamura H."/>
            <person name="Ohtoshi R."/>
            <person name="Moran D.A.P."/>
            <person name="Shinohara A."/>
            <person name="Yoshida Y."/>
            <person name="Fujiwara M."/>
            <person name="Mori M."/>
            <person name="Tomita M."/>
            <person name="Arakawa K."/>
        </authorList>
    </citation>
    <scope>NUCLEOTIDE SEQUENCE [LARGE SCALE GENOMIC DNA]</scope>
</reference>
<dbReference type="SMART" id="SM00028">
    <property type="entry name" value="TPR"/>
    <property type="match status" value="4"/>
</dbReference>
<organism evidence="3 4">
    <name type="scientific">Araneus ventricosus</name>
    <name type="common">Orbweaver spider</name>
    <name type="synonym">Epeira ventricosa</name>
    <dbReference type="NCBI Taxonomy" id="182803"/>
    <lineage>
        <taxon>Eukaryota</taxon>
        <taxon>Metazoa</taxon>
        <taxon>Ecdysozoa</taxon>
        <taxon>Arthropoda</taxon>
        <taxon>Chelicerata</taxon>
        <taxon>Arachnida</taxon>
        <taxon>Araneae</taxon>
        <taxon>Araneomorphae</taxon>
        <taxon>Entelegynae</taxon>
        <taxon>Araneoidea</taxon>
        <taxon>Araneidae</taxon>
        <taxon>Araneus</taxon>
    </lineage>
</organism>
<dbReference type="SUPFAM" id="SSF48452">
    <property type="entry name" value="TPR-like"/>
    <property type="match status" value="1"/>
</dbReference>
<evidence type="ECO:0008006" key="5">
    <source>
        <dbReference type="Google" id="ProtNLM"/>
    </source>
</evidence>
<dbReference type="Pfam" id="PF13374">
    <property type="entry name" value="TPR_10"/>
    <property type="match status" value="1"/>
</dbReference>
<evidence type="ECO:0000256" key="2">
    <source>
        <dbReference type="ARBA" id="ARBA00022803"/>
    </source>
</evidence>
<proteinExistence type="predicted"/>
<evidence type="ECO:0000313" key="3">
    <source>
        <dbReference type="EMBL" id="GBM99852.1"/>
    </source>
</evidence>
<gene>
    <name evidence="3" type="ORF">AVEN_204381_1</name>
</gene>
<dbReference type="AlphaFoldDB" id="A0A4Y2KEH2"/>
<dbReference type="PANTHER" id="PTHR45641">
    <property type="entry name" value="TETRATRICOPEPTIDE REPEAT PROTEIN (AFU_ORTHOLOGUE AFUA_6G03870)"/>
    <property type="match status" value="1"/>
</dbReference>
<keyword evidence="4" id="KW-1185">Reference proteome</keyword>
<dbReference type="Pfam" id="PF13424">
    <property type="entry name" value="TPR_12"/>
    <property type="match status" value="1"/>
</dbReference>
<keyword evidence="1" id="KW-0677">Repeat</keyword>
<dbReference type="OrthoDB" id="8118640at2759"/>
<keyword evidence="2" id="KW-0802">TPR repeat</keyword>
<name>A0A4Y2KEH2_ARAVE</name>